<reference evidence="1" key="1">
    <citation type="journal article" date="2022" name="Front. Genet.">
        <title>Chromosome-Scale Assembly of the Dendrobium nobile Genome Provides Insights Into the Molecular Mechanism of the Biosynthesis of the Medicinal Active Ingredient of Dendrobium.</title>
        <authorList>
            <person name="Xu Q."/>
            <person name="Niu S.-C."/>
            <person name="Li K.-L."/>
            <person name="Zheng P.-J."/>
            <person name="Zhang X.-J."/>
            <person name="Jia Y."/>
            <person name="Liu Y."/>
            <person name="Niu Y.-X."/>
            <person name="Yu L.-H."/>
            <person name="Chen D.-F."/>
            <person name="Zhang G.-Q."/>
        </authorList>
    </citation>
    <scope>NUCLEOTIDE SEQUENCE</scope>
    <source>
        <tissue evidence="1">Leaf</tissue>
    </source>
</reference>
<organism evidence="1 2">
    <name type="scientific">Dendrobium nobile</name>
    <name type="common">Orchid</name>
    <dbReference type="NCBI Taxonomy" id="94219"/>
    <lineage>
        <taxon>Eukaryota</taxon>
        <taxon>Viridiplantae</taxon>
        <taxon>Streptophyta</taxon>
        <taxon>Embryophyta</taxon>
        <taxon>Tracheophyta</taxon>
        <taxon>Spermatophyta</taxon>
        <taxon>Magnoliopsida</taxon>
        <taxon>Liliopsida</taxon>
        <taxon>Asparagales</taxon>
        <taxon>Orchidaceae</taxon>
        <taxon>Epidendroideae</taxon>
        <taxon>Malaxideae</taxon>
        <taxon>Dendrobiinae</taxon>
        <taxon>Dendrobium</taxon>
    </lineage>
</organism>
<protein>
    <submittedName>
        <fullName evidence="1">Uncharacterized protein</fullName>
    </submittedName>
</protein>
<accession>A0A8T3B9G7</accession>
<keyword evidence="2" id="KW-1185">Reference proteome</keyword>
<dbReference type="EMBL" id="JAGYWB010000011">
    <property type="protein sequence ID" value="KAI0504086.1"/>
    <property type="molecule type" value="Genomic_DNA"/>
</dbReference>
<evidence type="ECO:0000313" key="2">
    <source>
        <dbReference type="Proteomes" id="UP000829196"/>
    </source>
</evidence>
<evidence type="ECO:0000313" key="1">
    <source>
        <dbReference type="EMBL" id="KAI0504086.1"/>
    </source>
</evidence>
<sequence length="79" mass="9023">MTPNTLMMAALNADLNRRGFPKYFQISPKYPKFYFKYSKAPPKMSKSQKSQIFKIEINPLKLKAKLHPSSATVCRGGQI</sequence>
<comment type="caution">
    <text evidence="1">The sequence shown here is derived from an EMBL/GenBank/DDBJ whole genome shotgun (WGS) entry which is preliminary data.</text>
</comment>
<proteinExistence type="predicted"/>
<gene>
    <name evidence="1" type="ORF">KFK09_015033</name>
</gene>
<dbReference type="Proteomes" id="UP000829196">
    <property type="component" value="Unassembled WGS sequence"/>
</dbReference>
<dbReference type="AlphaFoldDB" id="A0A8T3B9G7"/>
<name>A0A8T3B9G7_DENNO</name>